<dbReference type="InterPro" id="IPR001995">
    <property type="entry name" value="Peptidase_A2_cat"/>
</dbReference>
<dbReference type="GO" id="GO:0004190">
    <property type="term" value="F:aspartic-type endopeptidase activity"/>
    <property type="evidence" value="ECO:0007669"/>
    <property type="project" value="InterPro"/>
</dbReference>
<feature type="domain" description="Peptidase A2" evidence="2">
    <location>
        <begin position="62"/>
        <end position="97"/>
    </location>
</feature>
<dbReference type="EMBL" id="GDQN01006597">
    <property type="protein sequence ID" value="JAT84457.1"/>
    <property type="molecule type" value="Transcribed_RNA"/>
</dbReference>
<evidence type="ECO:0000256" key="1">
    <source>
        <dbReference type="ARBA" id="ARBA00022801"/>
    </source>
</evidence>
<dbReference type="AlphaFoldDB" id="A0A1E1WBZ5"/>
<name>A0A1E1WBZ5_PECGO</name>
<dbReference type="PROSITE" id="PS00141">
    <property type="entry name" value="ASP_PROTEASE"/>
    <property type="match status" value="1"/>
</dbReference>
<dbReference type="SUPFAM" id="SSF50630">
    <property type="entry name" value="Acid proteases"/>
    <property type="match status" value="1"/>
</dbReference>
<dbReference type="CDD" id="cd00303">
    <property type="entry name" value="retropepsin_like"/>
    <property type="match status" value="1"/>
</dbReference>
<dbReference type="PROSITE" id="PS50175">
    <property type="entry name" value="ASP_PROT_RETROV"/>
    <property type="match status" value="1"/>
</dbReference>
<evidence type="ECO:0000259" key="2">
    <source>
        <dbReference type="PROSITE" id="PS50175"/>
    </source>
</evidence>
<protein>
    <recommendedName>
        <fullName evidence="2">Peptidase A2 domain-containing protein</fullName>
    </recommendedName>
</protein>
<evidence type="ECO:0000313" key="3">
    <source>
        <dbReference type="EMBL" id="JAT84457.1"/>
    </source>
</evidence>
<proteinExistence type="predicted"/>
<dbReference type="InterPro" id="IPR001969">
    <property type="entry name" value="Aspartic_peptidase_AS"/>
</dbReference>
<reference evidence="3" key="1">
    <citation type="submission" date="2015-09" db="EMBL/GenBank/DDBJ databases">
        <title>De novo assembly of Pectinophora gossypiella (Pink Bollworm) gut transcriptome.</title>
        <authorList>
            <person name="Tassone E.E."/>
        </authorList>
    </citation>
    <scope>NUCLEOTIDE SEQUENCE</scope>
</reference>
<feature type="non-terminal residue" evidence="3">
    <location>
        <position position="1"/>
    </location>
</feature>
<accession>A0A1E1WBZ5</accession>
<organism evidence="3">
    <name type="scientific">Pectinophora gossypiella</name>
    <name type="common">Cotton pink bollworm</name>
    <name type="synonym">Depressaria gossypiella</name>
    <dbReference type="NCBI Taxonomy" id="13191"/>
    <lineage>
        <taxon>Eukaryota</taxon>
        <taxon>Metazoa</taxon>
        <taxon>Ecdysozoa</taxon>
        <taxon>Arthropoda</taxon>
        <taxon>Hexapoda</taxon>
        <taxon>Insecta</taxon>
        <taxon>Pterygota</taxon>
        <taxon>Neoptera</taxon>
        <taxon>Endopterygota</taxon>
        <taxon>Lepidoptera</taxon>
        <taxon>Glossata</taxon>
        <taxon>Ditrysia</taxon>
        <taxon>Gelechioidea</taxon>
        <taxon>Gelechiidae</taxon>
        <taxon>Apatetrinae</taxon>
        <taxon>Pectinophora</taxon>
    </lineage>
</organism>
<sequence length="354" mass="40287">KSYTNSYPKSFTTSCETNLQDTNPSVSKKDIKDVPVYETNVLNKKISLPHAFINTRYSKKPLCLLIDTGASVSIIKQSSLSKVPELSDEIIKLKGINDNDSYCETLGTFQMEFNLYDSILSYKFHVINDAINLATDGIIGSDFLHFFKTSIDYSTKSMSLNEHKIQIHYTAPKYIIPARSETVIECIVSNDKSELNKLKEALVLDHTISEGVFLANCIVSLKRNNRVNVSVLNTTDSPVEVKNFKVRLTQIDFDEFHKNSSQDEQNIFNMSSTSSNRINRVLDLIRHSHLNEEEKKSLFECCSQYTDIFYLEGDPLSHTNALQHSISTGNNPPIYVKPYRFPECHKNEVDTQIK</sequence>
<dbReference type="Gene3D" id="2.40.70.10">
    <property type="entry name" value="Acid Proteases"/>
    <property type="match status" value="1"/>
</dbReference>
<dbReference type="GO" id="GO:0006508">
    <property type="term" value="P:proteolysis"/>
    <property type="evidence" value="ECO:0007669"/>
    <property type="project" value="InterPro"/>
</dbReference>
<keyword evidence="1" id="KW-0378">Hydrolase</keyword>
<gene>
    <name evidence="3" type="ORF">g.4854</name>
</gene>
<feature type="non-terminal residue" evidence="3">
    <location>
        <position position="354"/>
    </location>
</feature>
<dbReference type="InterPro" id="IPR021109">
    <property type="entry name" value="Peptidase_aspartic_dom_sf"/>
</dbReference>